<name>A0A6B8MUE8_KLEOX</name>
<reference evidence="1 2" key="1">
    <citation type="submission" date="2019-11" db="EMBL/GenBank/DDBJ databases">
        <title>Isolation and Application of One Kind of P-Hydroxybenzoic Acid Degrading Bacterium in Mitigating Cropping Obstacle of Cucumber.</title>
        <authorList>
            <person name="Wu F."/>
            <person name="An Y."/>
        </authorList>
    </citation>
    <scope>NUCLEOTIDE SEQUENCE [LARGE SCALE GENOMIC DNA]</scope>
    <source>
        <strain evidence="1 2">P620</strain>
    </source>
</reference>
<proteinExistence type="predicted"/>
<sequence>MKNKKTIFDKKEISKEIIKHIPDFETQGDVENENRERIKIIKSVYKENNKQRYISLAKQLEECMDDDPCKSMACAKCQRKRRLIFLKKWLPFLLENEGYKMVTLIIYKDMTPSRKLLKMDIDSIRQSLDKTIRRIGFEKPVIGGFDMDYHNYTHDSKGSHWMPHFHLLVPNEPEKLEKLRSYMLRPQNLYVRKGRKNRPIRIDDIDNVASALSYCVTGMWLEIPWFINKDGELKKFKNKRRIKDKLVFAKSLIKLNRLKASQLNFGVNVQKR</sequence>
<dbReference type="RefSeq" id="WP_154680949.1">
    <property type="nucleotide sequence ID" value="NZ_CP046115.1"/>
</dbReference>
<evidence type="ECO:0000313" key="2">
    <source>
        <dbReference type="Proteomes" id="UP000427108"/>
    </source>
</evidence>
<accession>A0A6B8MUE8</accession>
<gene>
    <name evidence="1" type="ORF">GJ746_15220</name>
</gene>
<dbReference type="Proteomes" id="UP000427108">
    <property type="component" value="Chromosome"/>
</dbReference>
<dbReference type="OrthoDB" id="5862313at2"/>
<dbReference type="AlphaFoldDB" id="A0A6B8MUE8"/>
<dbReference type="EMBL" id="CP046115">
    <property type="protein sequence ID" value="QGN38569.1"/>
    <property type="molecule type" value="Genomic_DNA"/>
</dbReference>
<evidence type="ECO:0008006" key="3">
    <source>
        <dbReference type="Google" id="ProtNLM"/>
    </source>
</evidence>
<evidence type="ECO:0000313" key="1">
    <source>
        <dbReference type="EMBL" id="QGN38569.1"/>
    </source>
</evidence>
<organism evidence="1 2">
    <name type="scientific">Klebsiella oxytoca</name>
    <dbReference type="NCBI Taxonomy" id="571"/>
    <lineage>
        <taxon>Bacteria</taxon>
        <taxon>Pseudomonadati</taxon>
        <taxon>Pseudomonadota</taxon>
        <taxon>Gammaproteobacteria</taxon>
        <taxon>Enterobacterales</taxon>
        <taxon>Enterobacteriaceae</taxon>
        <taxon>Klebsiella/Raoultella group</taxon>
        <taxon>Klebsiella</taxon>
    </lineage>
</organism>
<protein>
    <recommendedName>
        <fullName evidence="3">Replication protein</fullName>
    </recommendedName>
</protein>